<dbReference type="InterPro" id="IPR001992">
    <property type="entry name" value="T2SS_GspF/T4SS_PilC_CS"/>
</dbReference>
<dbReference type="PROSITE" id="PS00874">
    <property type="entry name" value="T2SP_F"/>
    <property type="match status" value="1"/>
</dbReference>
<dbReference type="FunFam" id="1.20.81.30:FF:000001">
    <property type="entry name" value="Type II secretion system protein F"/>
    <property type="match status" value="1"/>
</dbReference>
<dbReference type="Gene3D" id="1.20.81.30">
    <property type="entry name" value="Type II secretion system (T2SS), domain F"/>
    <property type="match status" value="2"/>
</dbReference>
<gene>
    <name evidence="11" type="ORF">GS424_000210</name>
</gene>
<keyword evidence="6 9" id="KW-0812">Transmembrane</keyword>
<comment type="similarity">
    <text evidence="2 9">Belongs to the GSP F family.</text>
</comment>
<evidence type="ECO:0000256" key="9">
    <source>
        <dbReference type="RuleBase" id="RU003923"/>
    </source>
</evidence>
<evidence type="ECO:0000256" key="3">
    <source>
        <dbReference type="ARBA" id="ARBA00022448"/>
    </source>
</evidence>
<dbReference type="Pfam" id="PF00482">
    <property type="entry name" value="T2SSF"/>
    <property type="match status" value="2"/>
</dbReference>
<keyword evidence="4" id="KW-1003">Cell membrane</keyword>
<dbReference type="PRINTS" id="PR00812">
    <property type="entry name" value="BCTERIALGSPF"/>
</dbReference>
<dbReference type="GO" id="GO:0005886">
    <property type="term" value="C:plasma membrane"/>
    <property type="evidence" value="ECO:0007669"/>
    <property type="project" value="UniProtKB-SubCell"/>
</dbReference>
<dbReference type="InterPro" id="IPR042094">
    <property type="entry name" value="T2SS_GspF_sf"/>
</dbReference>
<keyword evidence="8" id="KW-0472">Membrane</keyword>
<proteinExistence type="inferred from homology"/>
<evidence type="ECO:0000256" key="2">
    <source>
        <dbReference type="ARBA" id="ARBA00005745"/>
    </source>
</evidence>
<feature type="domain" description="Type II secretion system protein GspF" evidence="10">
    <location>
        <begin position="272"/>
        <end position="394"/>
    </location>
</feature>
<reference evidence="11 12" key="1">
    <citation type="submission" date="2020-10" db="EMBL/GenBank/DDBJ databases">
        <title>Eggerthella sp. nov., isolated from human feces.</title>
        <authorList>
            <person name="Yajun G."/>
        </authorList>
    </citation>
    <scope>NUCLEOTIDE SEQUENCE [LARGE SCALE GENOMIC DNA]</scope>
    <source>
        <strain evidence="11 12">HF-1101</strain>
    </source>
</reference>
<comment type="subcellular location">
    <subcellularLocation>
        <location evidence="1">Cell inner membrane</location>
        <topology evidence="1">Multi-pass membrane protein</topology>
    </subcellularLocation>
    <subcellularLocation>
        <location evidence="9">Cell membrane</location>
        <topology evidence="9">Multi-pass membrane protein</topology>
    </subcellularLocation>
</comment>
<dbReference type="Proteomes" id="UP000478463">
    <property type="component" value="Chromosome"/>
</dbReference>
<keyword evidence="7" id="KW-1133">Transmembrane helix</keyword>
<dbReference type="RefSeq" id="WP_160940800.1">
    <property type="nucleotide sequence ID" value="NZ_CP063310.1"/>
</dbReference>
<protein>
    <submittedName>
        <fullName evidence="11">Type II secretion system F family protein</fullName>
    </submittedName>
</protein>
<evidence type="ECO:0000313" key="11">
    <source>
        <dbReference type="EMBL" id="QOS68338.1"/>
    </source>
</evidence>
<evidence type="ECO:0000256" key="8">
    <source>
        <dbReference type="ARBA" id="ARBA00023136"/>
    </source>
</evidence>
<dbReference type="EMBL" id="CP063310">
    <property type="protein sequence ID" value="QOS68338.1"/>
    <property type="molecule type" value="Genomic_DNA"/>
</dbReference>
<dbReference type="InterPro" id="IPR003004">
    <property type="entry name" value="GspF/PilC"/>
</dbReference>
<name>A0A6L7IR81_9ACTN</name>
<keyword evidence="3 9" id="KW-0813">Transport</keyword>
<accession>A0A6L7IR81</accession>
<feature type="domain" description="Type II secretion system protein GspF" evidence="10">
    <location>
        <begin position="70"/>
        <end position="192"/>
    </location>
</feature>
<evidence type="ECO:0000256" key="1">
    <source>
        <dbReference type="ARBA" id="ARBA00004429"/>
    </source>
</evidence>
<dbReference type="PANTHER" id="PTHR30012">
    <property type="entry name" value="GENERAL SECRETION PATHWAY PROTEIN"/>
    <property type="match status" value="1"/>
</dbReference>
<dbReference type="PANTHER" id="PTHR30012:SF0">
    <property type="entry name" value="TYPE II SECRETION SYSTEM PROTEIN F-RELATED"/>
    <property type="match status" value="1"/>
</dbReference>
<dbReference type="AlphaFoldDB" id="A0A6L7IR81"/>
<evidence type="ECO:0000259" key="10">
    <source>
        <dbReference type="Pfam" id="PF00482"/>
    </source>
</evidence>
<keyword evidence="5" id="KW-0997">Cell inner membrane</keyword>
<organism evidence="11 12">
    <name type="scientific">Eggerthella guodeyinii</name>
    <dbReference type="NCBI Taxonomy" id="2690837"/>
    <lineage>
        <taxon>Bacteria</taxon>
        <taxon>Bacillati</taxon>
        <taxon>Actinomycetota</taxon>
        <taxon>Coriobacteriia</taxon>
        <taxon>Eggerthellales</taxon>
        <taxon>Eggerthellaceae</taxon>
        <taxon>Eggerthella</taxon>
    </lineage>
</organism>
<dbReference type="KEGG" id="egd:GS424_000210"/>
<evidence type="ECO:0000256" key="4">
    <source>
        <dbReference type="ARBA" id="ARBA00022475"/>
    </source>
</evidence>
<evidence type="ECO:0000256" key="5">
    <source>
        <dbReference type="ARBA" id="ARBA00022519"/>
    </source>
</evidence>
<evidence type="ECO:0000256" key="6">
    <source>
        <dbReference type="ARBA" id="ARBA00022692"/>
    </source>
</evidence>
<sequence length="402" mass="43564">MPTFTYTGMTAAGERVDGVVEAFDEIEAMERAREQCRIVQSVKPVREGKNLLTMDITKPKAKQKNLAIMCAQFATILNAGLAISRATSLVAEQTNDKYLKRVLSEVAEDVSAGHGLAESFQNKGENLPRVFIETVRAGEESGHLPESFERLHDYYDKRAKVQAKVQGAMTYPIFVAIIAVVVIAVMMVMVIPSMTGMISSLGADTPAMTQFLIDASDFVTNNILVIIVVIALVIVGVKLFSNTEQGKTTFAVLKLKLPVLGVVGVYSGAAQFANTMSMLVAAGLPITRAVAITSRVMSNHVLSREVGRMEAGLEEGRTLGEGLEASTYLPRTLIEMTIVGEQTGELEGTLETMGVFYDDETQRVTDKALALMEPALLVLMALFAGFIVIALYLPMFSLYAAM</sequence>
<evidence type="ECO:0000256" key="7">
    <source>
        <dbReference type="ARBA" id="ARBA00022989"/>
    </source>
</evidence>
<dbReference type="InterPro" id="IPR018076">
    <property type="entry name" value="T2SS_GspF_dom"/>
</dbReference>
<evidence type="ECO:0000313" key="12">
    <source>
        <dbReference type="Proteomes" id="UP000478463"/>
    </source>
</evidence>
<dbReference type="GO" id="GO:0009306">
    <property type="term" value="P:protein secretion"/>
    <property type="evidence" value="ECO:0007669"/>
    <property type="project" value="InterPro"/>
</dbReference>